<proteinExistence type="predicted"/>
<organism evidence="1 2">
    <name type="scientific">Scophthalmus maximus</name>
    <name type="common">Turbot</name>
    <name type="synonym">Psetta maxima</name>
    <dbReference type="NCBI Taxonomy" id="52904"/>
    <lineage>
        <taxon>Eukaryota</taxon>
        <taxon>Metazoa</taxon>
        <taxon>Chordata</taxon>
        <taxon>Craniata</taxon>
        <taxon>Vertebrata</taxon>
        <taxon>Euteleostomi</taxon>
        <taxon>Actinopterygii</taxon>
        <taxon>Neopterygii</taxon>
        <taxon>Teleostei</taxon>
        <taxon>Neoteleostei</taxon>
        <taxon>Acanthomorphata</taxon>
        <taxon>Carangaria</taxon>
        <taxon>Pleuronectiformes</taxon>
        <taxon>Pleuronectoidei</taxon>
        <taxon>Scophthalmidae</taxon>
        <taxon>Scophthalmus</taxon>
    </lineage>
</organism>
<name>A0A6A4TAY3_SCOMX</name>
<comment type="caution">
    <text evidence="1">The sequence shown here is derived from an EMBL/GenBank/DDBJ whole genome shotgun (WGS) entry which is preliminary data.</text>
</comment>
<dbReference type="Proteomes" id="UP000438429">
    <property type="component" value="Unassembled WGS sequence"/>
</dbReference>
<dbReference type="AlphaFoldDB" id="A0A6A4TAY3"/>
<evidence type="ECO:0000313" key="2">
    <source>
        <dbReference type="Proteomes" id="UP000438429"/>
    </source>
</evidence>
<gene>
    <name evidence="1" type="ORF">F2P81_007567</name>
</gene>
<protein>
    <submittedName>
        <fullName evidence="1">Uncharacterized protein</fullName>
    </submittedName>
</protein>
<reference evidence="1 2" key="1">
    <citation type="submission" date="2019-06" db="EMBL/GenBank/DDBJ databases">
        <title>Draft genomes of female and male turbot (Scophthalmus maximus).</title>
        <authorList>
            <person name="Xu H."/>
            <person name="Xu X.-W."/>
            <person name="Shao C."/>
            <person name="Chen S."/>
        </authorList>
    </citation>
    <scope>NUCLEOTIDE SEQUENCE [LARGE SCALE GENOMIC DNA]</scope>
    <source>
        <strain evidence="1">Ysfricsl-2016a</strain>
        <tissue evidence="1">Blood</tissue>
    </source>
</reference>
<dbReference type="EMBL" id="VEVO01000007">
    <property type="protein sequence ID" value="KAF0039332.1"/>
    <property type="molecule type" value="Genomic_DNA"/>
</dbReference>
<sequence>MNSVLQRYKTVFIIHCCHVKSTALFQKTKHRKNVKFEDHFGDKMVLLTSVRAQMNLRGEGGFTEQEFYRLKNLVRRVKLELLNVEENEDIERPLQSVSSPSVLDLLAQLRTVLSNMTDAVGKYRFTDAELMCQSLVTIPTFTISLFGVFPEKSMNHKCIPFNDGTTKLPRMLRFVVLLLGNALSEHNQKALKTDYSSVTLRD</sequence>
<accession>A0A6A4TAY3</accession>
<evidence type="ECO:0000313" key="1">
    <source>
        <dbReference type="EMBL" id="KAF0039332.1"/>
    </source>
</evidence>